<keyword evidence="3" id="KW-1133">Transmembrane helix</keyword>
<sequence>MVEHWFEIVQIVWVGLFCLGGWATHALVMMYATRVVPLMEDLPDPSDDQDKDDQDKQDKRWPRLSVIVPACNEAETIEKALETLALVEYPNLEIIAINDRSTDATGDIINRVASAATQGRITPLHIDTLPDGWLGKVHALHQGIQHCSPETEWILLTDADVHFQPTCLKKVLAFACDQELDFVTALPDVQTNNHFWLRVTIIALGEIMGISGKFWEVHDPNSKAFAGVGPFNLMRKTTYDKSKGMEWLKMEVSEDVGVGLLMRLVGAKMAMFNARNEILWTWYPSLGAMVRGLEKNLFSLSGFQYMPTTIVALLLIMTAIAPVFAFVPFHIPWLQWCGVAILVLHCIYGVVYSRWLNFNPLAGIFLFLGKIIVAGMFFNAMWQFRKRQGILWRGTFYPHDLLQEGSRVSRFKVLLKEEEKQQKTTDGDEKPTDP</sequence>
<gene>
    <name evidence="5" type="ORF">SEMRO_1175_G249220.1</name>
</gene>
<evidence type="ECO:0000256" key="3">
    <source>
        <dbReference type="SAM" id="Phobius"/>
    </source>
</evidence>
<dbReference type="InterPro" id="IPR001173">
    <property type="entry name" value="Glyco_trans_2-like"/>
</dbReference>
<dbReference type="Gene3D" id="3.90.550.10">
    <property type="entry name" value="Spore Coat Polysaccharide Biosynthesis Protein SpsA, Chain A"/>
    <property type="match status" value="1"/>
</dbReference>
<keyword evidence="3" id="KW-0472">Membrane</keyword>
<dbReference type="InterPro" id="IPR029044">
    <property type="entry name" value="Nucleotide-diphossugar_trans"/>
</dbReference>
<keyword evidence="2" id="KW-0808">Transferase</keyword>
<reference evidence="5" key="1">
    <citation type="submission" date="2020-06" db="EMBL/GenBank/DDBJ databases">
        <authorList>
            <consortium name="Plant Systems Biology data submission"/>
        </authorList>
    </citation>
    <scope>NUCLEOTIDE SEQUENCE</scope>
    <source>
        <strain evidence="5">D6</strain>
    </source>
</reference>
<dbReference type="AlphaFoldDB" id="A0A9N8EIX6"/>
<evidence type="ECO:0000256" key="1">
    <source>
        <dbReference type="ARBA" id="ARBA00022676"/>
    </source>
</evidence>
<feature type="transmembrane region" description="Helical" evidence="3">
    <location>
        <begin position="12"/>
        <end position="32"/>
    </location>
</feature>
<feature type="transmembrane region" description="Helical" evidence="3">
    <location>
        <begin position="305"/>
        <end position="326"/>
    </location>
</feature>
<comment type="caution">
    <text evidence="5">The sequence shown here is derived from an EMBL/GenBank/DDBJ whole genome shotgun (WGS) entry which is preliminary data.</text>
</comment>
<evidence type="ECO:0000259" key="4">
    <source>
        <dbReference type="Pfam" id="PF00535"/>
    </source>
</evidence>
<organism evidence="5 6">
    <name type="scientific">Seminavis robusta</name>
    <dbReference type="NCBI Taxonomy" id="568900"/>
    <lineage>
        <taxon>Eukaryota</taxon>
        <taxon>Sar</taxon>
        <taxon>Stramenopiles</taxon>
        <taxon>Ochrophyta</taxon>
        <taxon>Bacillariophyta</taxon>
        <taxon>Bacillariophyceae</taxon>
        <taxon>Bacillariophycidae</taxon>
        <taxon>Naviculales</taxon>
        <taxon>Naviculaceae</taxon>
        <taxon>Seminavis</taxon>
    </lineage>
</organism>
<feature type="transmembrane region" description="Helical" evidence="3">
    <location>
        <begin position="361"/>
        <end position="382"/>
    </location>
</feature>
<dbReference type="EMBL" id="CAICTM010001173">
    <property type="protein sequence ID" value="CAB9521220.1"/>
    <property type="molecule type" value="Genomic_DNA"/>
</dbReference>
<dbReference type="PANTHER" id="PTHR43630">
    <property type="entry name" value="POLY-BETA-1,6-N-ACETYL-D-GLUCOSAMINE SYNTHASE"/>
    <property type="match status" value="1"/>
</dbReference>
<evidence type="ECO:0000313" key="5">
    <source>
        <dbReference type="EMBL" id="CAB9521220.1"/>
    </source>
</evidence>
<dbReference type="Proteomes" id="UP001153069">
    <property type="component" value="Unassembled WGS sequence"/>
</dbReference>
<dbReference type="GO" id="GO:0016757">
    <property type="term" value="F:glycosyltransferase activity"/>
    <property type="evidence" value="ECO:0007669"/>
    <property type="project" value="UniProtKB-KW"/>
</dbReference>
<accession>A0A9N8EIX6</accession>
<name>A0A9N8EIX6_9STRA</name>
<dbReference type="SUPFAM" id="SSF53448">
    <property type="entry name" value="Nucleotide-diphospho-sugar transferases"/>
    <property type="match status" value="1"/>
</dbReference>
<protein>
    <submittedName>
        <fullName evidence="5">Poly-beta-1,6-N-acetyl-D-glucosamine synthase</fullName>
    </submittedName>
</protein>
<proteinExistence type="predicted"/>
<keyword evidence="6" id="KW-1185">Reference proteome</keyword>
<dbReference type="Pfam" id="PF00535">
    <property type="entry name" value="Glycos_transf_2"/>
    <property type="match status" value="1"/>
</dbReference>
<feature type="transmembrane region" description="Helical" evidence="3">
    <location>
        <begin position="333"/>
        <end position="355"/>
    </location>
</feature>
<evidence type="ECO:0000313" key="6">
    <source>
        <dbReference type="Proteomes" id="UP001153069"/>
    </source>
</evidence>
<keyword evidence="3" id="KW-0812">Transmembrane</keyword>
<feature type="domain" description="Glycosyltransferase 2-like" evidence="4">
    <location>
        <begin position="65"/>
        <end position="219"/>
    </location>
</feature>
<dbReference type="CDD" id="cd06423">
    <property type="entry name" value="CESA_like"/>
    <property type="match status" value="1"/>
</dbReference>
<evidence type="ECO:0000256" key="2">
    <source>
        <dbReference type="ARBA" id="ARBA00022679"/>
    </source>
</evidence>
<dbReference type="PANTHER" id="PTHR43630:SF1">
    <property type="entry name" value="POLY-BETA-1,6-N-ACETYL-D-GLUCOSAMINE SYNTHASE"/>
    <property type="match status" value="1"/>
</dbReference>
<dbReference type="OrthoDB" id="60542at2759"/>
<keyword evidence="1" id="KW-0328">Glycosyltransferase</keyword>